<dbReference type="InterPro" id="IPR036397">
    <property type="entry name" value="RNaseH_sf"/>
</dbReference>
<feature type="region of interest" description="Disordered" evidence="1">
    <location>
        <begin position="1343"/>
        <end position="1362"/>
    </location>
</feature>
<evidence type="ECO:0000259" key="2">
    <source>
        <dbReference type="PROSITE" id="PS50994"/>
    </source>
</evidence>
<dbReference type="Pfam" id="PF03732">
    <property type="entry name" value="Retrotrans_gag"/>
    <property type="match status" value="1"/>
</dbReference>
<dbReference type="Gene3D" id="3.30.70.270">
    <property type="match status" value="1"/>
</dbReference>
<keyword evidence="3" id="KW-0695">RNA-directed DNA polymerase</keyword>
<feature type="compositionally biased region" description="Gly residues" evidence="1">
    <location>
        <begin position="145"/>
        <end position="156"/>
    </location>
</feature>
<dbReference type="Pfam" id="PF00078">
    <property type="entry name" value="RVT_1"/>
    <property type="match status" value="1"/>
</dbReference>
<dbReference type="SUPFAM" id="SSF56672">
    <property type="entry name" value="DNA/RNA polymerases"/>
    <property type="match status" value="1"/>
</dbReference>
<dbReference type="Gene3D" id="3.10.10.10">
    <property type="entry name" value="HIV Type 1 Reverse Transcriptase, subunit A, domain 1"/>
    <property type="match status" value="1"/>
</dbReference>
<accession>Q60DE6</accession>
<dbReference type="GO" id="GO:0003964">
    <property type="term" value="F:RNA-directed DNA polymerase activity"/>
    <property type="evidence" value="ECO:0007669"/>
    <property type="project" value="UniProtKB-KW"/>
</dbReference>
<dbReference type="GO" id="GO:0004523">
    <property type="term" value="F:RNA-DNA hybrid ribonuclease activity"/>
    <property type="evidence" value="ECO:0007669"/>
    <property type="project" value="InterPro"/>
</dbReference>
<feature type="region of interest" description="Disordered" evidence="1">
    <location>
        <begin position="102"/>
        <end position="165"/>
    </location>
</feature>
<dbReference type="GO" id="GO:0003676">
    <property type="term" value="F:nucleic acid binding"/>
    <property type="evidence" value="ECO:0007669"/>
    <property type="project" value="InterPro"/>
</dbReference>
<feature type="region of interest" description="Disordered" evidence="1">
    <location>
        <begin position="816"/>
        <end position="841"/>
    </location>
</feature>
<feature type="compositionally biased region" description="Polar residues" evidence="1">
    <location>
        <begin position="823"/>
        <end position="833"/>
    </location>
</feature>
<dbReference type="GO" id="GO:0015074">
    <property type="term" value="P:DNA integration"/>
    <property type="evidence" value="ECO:0007669"/>
    <property type="project" value="InterPro"/>
</dbReference>
<proteinExistence type="predicted"/>
<dbReference type="PANTHER" id="PTHR48475">
    <property type="entry name" value="RIBONUCLEASE H"/>
    <property type="match status" value="1"/>
</dbReference>
<dbReference type="EMBL" id="AC147802">
    <property type="protein sequence ID" value="AAU89208.1"/>
    <property type="molecule type" value="Genomic_DNA"/>
</dbReference>
<dbReference type="Proteomes" id="UP000000763">
    <property type="component" value="Chromosome 3"/>
</dbReference>
<dbReference type="CDD" id="cd09279">
    <property type="entry name" value="RNase_HI_like"/>
    <property type="match status" value="1"/>
</dbReference>
<dbReference type="InterPro" id="IPR001584">
    <property type="entry name" value="Integrase_cat-core"/>
</dbReference>
<gene>
    <name evidence="3" type="primary">OSJNBb0013C14.3</name>
</gene>
<feature type="domain" description="Integrase catalytic" evidence="2">
    <location>
        <begin position="1668"/>
        <end position="1763"/>
    </location>
</feature>
<dbReference type="InterPro" id="IPR043502">
    <property type="entry name" value="DNA/RNA_pol_sf"/>
</dbReference>
<organism evidence="3 4">
    <name type="scientific">Oryza sativa subsp. japonica</name>
    <name type="common">Rice</name>
    <dbReference type="NCBI Taxonomy" id="39947"/>
    <lineage>
        <taxon>Eukaryota</taxon>
        <taxon>Viridiplantae</taxon>
        <taxon>Streptophyta</taxon>
        <taxon>Embryophyta</taxon>
        <taxon>Tracheophyta</taxon>
        <taxon>Spermatophyta</taxon>
        <taxon>Magnoliopsida</taxon>
        <taxon>Liliopsida</taxon>
        <taxon>Poales</taxon>
        <taxon>Poaceae</taxon>
        <taxon>BOP clade</taxon>
        <taxon>Oryzoideae</taxon>
        <taxon>Oryzeae</taxon>
        <taxon>Oryzinae</taxon>
        <taxon>Oryza</taxon>
        <taxon>Oryza sativa</taxon>
    </lineage>
</organism>
<dbReference type="InterPro" id="IPR000477">
    <property type="entry name" value="RT_dom"/>
</dbReference>
<feature type="compositionally biased region" description="Low complexity" evidence="1">
    <location>
        <begin position="130"/>
        <end position="144"/>
    </location>
</feature>
<keyword evidence="3" id="KW-0808">Transferase</keyword>
<dbReference type="SUPFAM" id="SSF53098">
    <property type="entry name" value="Ribonuclease H-like"/>
    <property type="match status" value="2"/>
</dbReference>
<feature type="compositionally biased region" description="Polar residues" evidence="1">
    <location>
        <begin position="1343"/>
        <end position="1358"/>
    </location>
</feature>
<name>Q60DE6_ORYSJ</name>
<dbReference type="InterPro" id="IPR002156">
    <property type="entry name" value="RNaseH_domain"/>
</dbReference>
<reference evidence="4" key="2">
    <citation type="journal article" date="2008" name="Nucleic Acids Res.">
        <title>The rice annotation project database (RAP-DB): 2008 update.</title>
        <authorList>
            <consortium name="The rice annotation project (RAP)"/>
        </authorList>
    </citation>
    <scope>GENOME REANNOTATION</scope>
    <source>
        <strain evidence="4">cv. Nipponbare</strain>
    </source>
</reference>
<keyword evidence="3" id="KW-0548">Nucleotidyltransferase</keyword>
<dbReference type="Pfam" id="PF13456">
    <property type="entry name" value="RVT_3"/>
    <property type="match status" value="1"/>
</dbReference>
<dbReference type="Pfam" id="PF00665">
    <property type="entry name" value="rve"/>
    <property type="match status" value="1"/>
</dbReference>
<evidence type="ECO:0000313" key="4">
    <source>
        <dbReference type="Proteomes" id="UP000000763"/>
    </source>
</evidence>
<dbReference type="PANTHER" id="PTHR48475:SF1">
    <property type="entry name" value="RNASE H TYPE-1 DOMAIN-CONTAINING PROTEIN"/>
    <property type="match status" value="1"/>
</dbReference>
<dbReference type="InterPro" id="IPR012337">
    <property type="entry name" value="RNaseH-like_sf"/>
</dbReference>
<evidence type="ECO:0000313" key="3">
    <source>
        <dbReference type="EMBL" id="AAU89208.1"/>
    </source>
</evidence>
<dbReference type="PROSITE" id="PS50994">
    <property type="entry name" value="INTEGRASE"/>
    <property type="match status" value="1"/>
</dbReference>
<dbReference type="InterPro" id="IPR005162">
    <property type="entry name" value="Retrotrans_gag_dom"/>
</dbReference>
<evidence type="ECO:0000256" key="1">
    <source>
        <dbReference type="SAM" id="MobiDB-lite"/>
    </source>
</evidence>
<protein>
    <submittedName>
        <fullName evidence="3">Reverse transcriptase (RNA-dependent DNA polymerase) domian containing protein</fullName>
    </submittedName>
</protein>
<reference evidence="4" key="1">
    <citation type="journal article" date="2005" name="Nature">
        <title>The map-based sequence of the rice genome.</title>
        <authorList>
            <consortium name="International rice genome sequencing project (IRGSP)"/>
            <person name="Matsumoto T."/>
            <person name="Wu J."/>
            <person name="Kanamori H."/>
            <person name="Katayose Y."/>
            <person name="Fujisawa M."/>
            <person name="Namiki N."/>
            <person name="Mizuno H."/>
            <person name="Yamamoto K."/>
            <person name="Antonio B.A."/>
            <person name="Baba T."/>
            <person name="Sakata K."/>
            <person name="Nagamura Y."/>
            <person name="Aoki H."/>
            <person name="Arikawa K."/>
            <person name="Arita K."/>
            <person name="Bito T."/>
            <person name="Chiden Y."/>
            <person name="Fujitsuka N."/>
            <person name="Fukunaka R."/>
            <person name="Hamada M."/>
            <person name="Harada C."/>
            <person name="Hayashi A."/>
            <person name="Hijishita S."/>
            <person name="Honda M."/>
            <person name="Hosokawa S."/>
            <person name="Ichikawa Y."/>
            <person name="Idonuma A."/>
            <person name="Iijima M."/>
            <person name="Ikeda M."/>
            <person name="Ikeno M."/>
            <person name="Ito K."/>
            <person name="Ito S."/>
            <person name="Ito T."/>
            <person name="Ito Y."/>
            <person name="Ito Y."/>
            <person name="Iwabuchi A."/>
            <person name="Kamiya K."/>
            <person name="Karasawa W."/>
            <person name="Kurita K."/>
            <person name="Katagiri S."/>
            <person name="Kikuta A."/>
            <person name="Kobayashi H."/>
            <person name="Kobayashi N."/>
            <person name="Machita K."/>
            <person name="Maehara T."/>
            <person name="Masukawa M."/>
            <person name="Mizubayashi T."/>
            <person name="Mukai Y."/>
            <person name="Nagasaki H."/>
            <person name="Nagata Y."/>
            <person name="Naito S."/>
            <person name="Nakashima M."/>
            <person name="Nakama Y."/>
            <person name="Nakamichi Y."/>
            <person name="Nakamura M."/>
            <person name="Meguro A."/>
            <person name="Negishi M."/>
            <person name="Ohta I."/>
            <person name="Ohta T."/>
            <person name="Okamoto M."/>
            <person name="Ono N."/>
            <person name="Saji S."/>
            <person name="Sakaguchi M."/>
            <person name="Sakai K."/>
            <person name="Shibata M."/>
            <person name="Shimokawa T."/>
            <person name="Song J."/>
            <person name="Takazaki Y."/>
            <person name="Terasawa K."/>
            <person name="Tsugane M."/>
            <person name="Tsuji K."/>
            <person name="Ueda S."/>
            <person name="Waki K."/>
            <person name="Yamagata H."/>
            <person name="Yamamoto M."/>
            <person name="Yamamoto S."/>
            <person name="Yamane H."/>
            <person name="Yoshiki S."/>
            <person name="Yoshihara R."/>
            <person name="Yukawa K."/>
            <person name="Zhong H."/>
            <person name="Yano M."/>
            <person name="Yuan Q."/>
            <person name="Ouyang S."/>
            <person name="Liu J."/>
            <person name="Jones K.M."/>
            <person name="Gansberger K."/>
            <person name="Moffat K."/>
            <person name="Hill J."/>
            <person name="Bera J."/>
            <person name="Fadrosh D."/>
            <person name="Jin S."/>
            <person name="Johri S."/>
            <person name="Kim M."/>
            <person name="Overton L."/>
            <person name="Reardon M."/>
            <person name="Tsitrin T."/>
            <person name="Vuong H."/>
            <person name="Weaver B."/>
            <person name="Ciecko A."/>
            <person name="Tallon L."/>
            <person name="Jackson J."/>
            <person name="Pai G."/>
            <person name="Aken S.V."/>
            <person name="Utterback T."/>
            <person name="Reidmuller S."/>
            <person name="Feldblyum T."/>
            <person name="Hsiao J."/>
            <person name="Zismann V."/>
            <person name="Iobst S."/>
            <person name="de Vazeille A.R."/>
            <person name="Buell C.R."/>
            <person name="Ying K."/>
            <person name="Li Y."/>
            <person name="Lu T."/>
            <person name="Huang Y."/>
            <person name="Zhao Q."/>
            <person name="Feng Q."/>
            <person name="Zhang L."/>
            <person name="Zhu J."/>
            <person name="Weng Q."/>
            <person name="Mu J."/>
            <person name="Lu Y."/>
            <person name="Fan D."/>
            <person name="Liu Y."/>
            <person name="Guan J."/>
            <person name="Zhang Y."/>
            <person name="Yu S."/>
            <person name="Liu X."/>
            <person name="Zhang Y."/>
            <person name="Hong G."/>
            <person name="Han B."/>
            <person name="Choisne N."/>
            <person name="Demange N."/>
            <person name="Orjeda G."/>
            <person name="Samain S."/>
            <person name="Cattolico L."/>
            <person name="Pelletier E."/>
            <person name="Couloux A."/>
            <person name="Segurens B."/>
            <person name="Wincker P."/>
            <person name="D'Hont A."/>
            <person name="Scarpelli C."/>
            <person name="Weissenbach J."/>
            <person name="Salanoubat M."/>
            <person name="Quetier F."/>
            <person name="Yu Y."/>
            <person name="Kim H.R."/>
            <person name="Rambo T."/>
            <person name="Currie J."/>
            <person name="Collura K."/>
            <person name="Luo M."/>
            <person name="Yang T."/>
            <person name="Ammiraju J.S.S."/>
            <person name="Engler F."/>
            <person name="Soderlund C."/>
            <person name="Wing R.A."/>
            <person name="Palmer L.E."/>
            <person name="de la Bastide M."/>
            <person name="Spiegel L."/>
            <person name="Nascimento L."/>
            <person name="Zutavern T."/>
            <person name="O'Shaughnessy A."/>
            <person name="Dike S."/>
            <person name="Dedhia N."/>
            <person name="Preston R."/>
            <person name="Balija V."/>
            <person name="McCombie W.R."/>
            <person name="Chow T."/>
            <person name="Chen H."/>
            <person name="Chung M."/>
            <person name="Chen C."/>
            <person name="Shaw J."/>
            <person name="Wu H."/>
            <person name="Hsiao K."/>
            <person name="Chao Y."/>
            <person name="Chu M."/>
            <person name="Cheng C."/>
            <person name="Hour A."/>
            <person name="Lee P."/>
            <person name="Lin S."/>
            <person name="Lin Y."/>
            <person name="Liou J."/>
            <person name="Liu S."/>
            <person name="Hsing Y."/>
            <person name="Raghuvanshi S."/>
            <person name="Mohanty A."/>
            <person name="Bharti A.K."/>
            <person name="Gaur A."/>
            <person name="Gupta V."/>
            <person name="Kumar D."/>
            <person name="Ravi V."/>
            <person name="Vij S."/>
            <person name="Kapur A."/>
            <person name="Khurana P."/>
            <person name="Khurana P."/>
            <person name="Khurana J.P."/>
            <person name="Tyagi A.K."/>
            <person name="Gaikwad K."/>
            <person name="Singh A."/>
            <person name="Dalal V."/>
            <person name="Srivastava S."/>
            <person name="Dixit A."/>
            <person name="Pal A.K."/>
            <person name="Ghazi I.A."/>
            <person name="Yadav M."/>
            <person name="Pandit A."/>
            <person name="Bhargava A."/>
            <person name="Sureshbabu K."/>
            <person name="Batra K."/>
            <person name="Sharma T.R."/>
            <person name="Mohapatra T."/>
            <person name="Singh N.K."/>
            <person name="Messing J."/>
            <person name="Nelson A.B."/>
            <person name="Fuks G."/>
            <person name="Kavchok S."/>
            <person name="Keizer G."/>
            <person name="Linton E."/>
            <person name="Llaca V."/>
            <person name="Song R."/>
            <person name="Tanyolac B."/>
            <person name="Young S."/>
            <person name="Ho-Il K."/>
            <person name="Hahn J.H."/>
            <person name="Sangsakoo G."/>
            <person name="Vanavichit A."/>
            <person name="de Mattos Luiz.A.T."/>
            <person name="Zimmer P.D."/>
            <person name="Malone G."/>
            <person name="Dellagostin O."/>
            <person name="de Oliveira A.C."/>
            <person name="Bevan M."/>
            <person name="Bancroft I."/>
            <person name="Minx P."/>
            <person name="Cordum H."/>
            <person name="Wilson R."/>
            <person name="Cheng Z."/>
            <person name="Jin W."/>
            <person name="Jiang J."/>
            <person name="Leong S.A."/>
            <person name="Iwama H."/>
            <person name="Gojobori T."/>
            <person name="Itoh T."/>
            <person name="Niimura Y."/>
            <person name="Fujii Y."/>
            <person name="Habara T."/>
            <person name="Sakai H."/>
            <person name="Sato Y."/>
            <person name="Wilson G."/>
            <person name="Kumar K."/>
            <person name="McCouch S."/>
            <person name="Juretic N."/>
            <person name="Hoen D."/>
            <person name="Wright S."/>
            <person name="Bruskiewich R."/>
            <person name="Bureau T."/>
            <person name="Miyao A."/>
            <person name="Hirochika H."/>
            <person name="Nishikawa T."/>
            <person name="Kadowaki K."/>
            <person name="Sugiura M."/>
            <person name="Burr B."/>
            <person name="Sasaki T."/>
        </authorList>
    </citation>
    <scope>NUCLEOTIDE SEQUENCE [LARGE SCALE GENOMIC DNA]</scope>
    <source>
        <strain evidence="4">cv. Nipponbare</strain>
    </source>
</reference>
<dbReference type="InterPro" id="IPR043128">
    <property type="entry name" value="Rev_trsase/Diguanyl_cyclase"/>
</dbReference>
<dbReference type="Gene3D" id="3.30.420.10">
    <property type="entry name" value="Ribonuclease H-like superfamily/Ribonuclease H"/>
    <property type="match status" value="2"/>
</dbReference>
<sequence length="1930" mass="217242">MLLARLVGPIRSQKSFLMDDKPPASLSSASPGSVKEKIQQLGLSEVNESNIVTITPDKLTPDQKKDFEAMMQQAGNQFLSSFMQSRKGTVVQKYKVKVVADVPGTGSSKDGEVKQAPDGSAQPSDKGAADGSQGNQGDNSQGVKGVQGDGAQGVQGEGPNQDGNAAQLQFNNFQDQVDYVVHHALINQSGILTNTLANMVKSMVDGSMAEYQATGPVYLPGGSTAPLPAPAPAAPPSAPGQLVNPRLLVKEQPQHSGQNMNRLTQDQVASMFLPPQHAIDLTQQQPIQQTPPRQQVVQPIQQTPPVQQVVQPIQQTLPVQQVVEPIQQTPQRRQVLQPIQQMPLKQLVVQLIQQQGSMNASARFAIPGGQPVQHAAKQVVPEHLVHHGGNLNYQYQPPSPQVQYQQAGSAQPQFVPQYNQFEPVPQQSQGTPQQRPWADLIADVMKEQFGLRPKDSGNLYRQPYPEWFKRVPLPNRFKVLDFSKFSRQDSTSAYEHVSRFLAQCGEASAVDALRVRLFRLSLSGSAFTWFSSLPYGSINSWANLEKHFHSYFYSGVHEMKLSDLTAIKQRHDEPVHEYIQRFREMSNKCYNLSLTDAQEKFSSEDFESLSHLTQKVTLHEQRFAEARKNSRKVNHVCPYIYGSDDEDDDSEIAAAEWVRSKKVIPCQWVKNSGKEERYDFNITKADKIFDLLLREKQIQLPTGHTIPSAEEIGQEKIQAAIEGGKIMFDDSKRPMKVDGNPFPINMVHTTSRIADGGRARGFQANSAKIINKYQRKYDKQQVKYYEEDDDGFDPCWGCEFFRFCWNEGMRLPSIKDCPGYSDTAESSSRSYSRGNRLRQTRVPVHQRLGPVNQDRSREDNETRKLNGVLLFGINQADDDEVEEESAKLILSPEQAVFEKPEDTENRHLKPFYINGYVNGKPMSKMMVDGAVNLMPYTMFRKLGRNAEDLIKTNMVLKDFGGNPSETEGVLNVELTVGNKTIPTTQLKMENPSYYFEGIVEGSNVYTKDTVDDLDDKQGQGFMSGDDLEEIDIGPGVRPHQQPPRRCKADTLEPVKAEIKRLYDASFIRPCRYDEWVSSIVPVIKKNGKVRVCIDFRNLNKATPKDEYPMPVADQLVDAASGHKIFMAEEDIHKIAFRCPGAIGLFEWVVMTFGLKSAGATYQRDMNYIYHDLIDWLVEVYIGDVVVKSKEIEDHIADLRKIFERTRKYGLKMNPTKCAFGVSAGQFLGFLVHERGIEDPQARRYPPPPLLSPLAVGSALAPCSLAPPSSPPLQPCVAVAREGRRSGHRRVAVLVRPSIVSVDRRSTAVVVKPIFSAAFSSTPSPSVDLPPPFWSPIPTFPESPFSQEKNLRSSKASKASHTDPKYNPLSMKGALWWIVLCERYCHSSFPRYRGGIEAHGDMLWGCVLWVQWLRHYLLSNECTVICKADVVKYMLSAPILKGRVGKWIFSLTEFDLQYGSPKAIKGQAIADFTVEHRDDSIGSVEIMPWTLLFDGSVYTHGCGIGLVIISPRGACFEFAYTIKPYATNNQAEYEAVLKGLQLFKEVEADAIEIMGDSLLVISQLTREYECKNDTLMSASRKLRYKALKYTLLDDELYYRTIDGMLLKCLSADQAKVAIGEVHEGICGTHQSAHKMKWLLRRAGYYKGCQDSQKFGAIQRAPASAMNPFIKPWPFRGWGIDMIDMINPPSSKGHKFILVATDYFTKWVEAIHLNKVDSGDAIRFVQEHIIYRFGIPQTITTDQGSIFVPDEFVQFADSMGIKLLIKLIKRKISDYPRQWHTRLVEALWSYRMACYGSIQVPPYKLVYGHEAVLPWEVRIGSRRTELQDNLTTDKYYNLMADEREDLVQSRLRALAKVTKDKERIARHYNKKVVPKDFSEGELVWKLILPIGTRVANLASGRQIGKDRSKFIKWCLKELTCCKDLMGKSMAEH</sequence>
<dbReference type="CDD" id="cd01647">
    <property type="entry name" value="RT_LTR"/>
    <property type="match status" value="1"/>
</dbReference>